<dbReference type="GeneID" id="30199605"/>
<name>A0A1E3NWV1_WICAA</name>
<keyword evidence="4" id="KW-0808">Transferase</keyword>
<sequence>MQSTPQQQYLTPIQQRRQSVITSYPQLKQLPPPQIRKINNKNELKPIRNKIPKYRRASMGSNYISPLLSLTTDLTTTYSLCDGDFNYEVSKNPKRVLTKPSEGKSNNGCDNEDNDYILYVNDVLGGQENRKYLVLDILGHGTFAQVVKCQNLKTKEMVAVKVVNSKPAFINQSLSEISILELINRKIDPMDKHHFLQLKDKFIHKNHLCLVFELLSSNLFELIKQNQYKGLSTKLVRSFTRQLLDSLCVLKESKIIHCDLKPENILLIAPDKPDIKVVDFGSACQERQTLYTYIQSRFYRSPEVILGLPYTSSIDTWSLGCIIAELFLGLPLFPGSSEYDQIVKITSILGMPPTWMIEMGKNAKNFLEKDEFTQNFKIKSIEKYSAERQVNETPGKNYLKSNDLEELIMKYTLHNKRTMTTSMIEKEQNDRASLVNLLRGLLNLNPLERWTPQQAILHPFITEQKFTGEWNPPGTGLRNINATNNENNGDFNDMKTSAKSGNKWYK</sequence>
<keyword evidence="3" id="KW-0597">Phosphoprotein</keyword>
<evidence type="ECO:0000256" key="1">
    <source>
        <dbReference type="ARBA" id="ARBA00008867"/>
    </source>
</evidence>
<dbReference type="Proteomes" id="UP000094112">
    <property type="component" value="Unassembled WGS sequence"/>
</dbReference>
<dbReference type="Gene3D" id="3.30.200.20">
    <property type="entry name" value="Phosphorylase Kinase, domain 1"/>
    <property type="match status" value="1"/>
</dbReference>
<keyword evidence="5 8" id="KW-0547">Nucleotide-binding</keyword>
<reference evidence="11 12" key="1">
    <citation type="journal article" date="2016" name="Proc. Natl. Acad. Sci. U.S.A.">
        <title>Comparative genomics of biotechnologically important yeasts.</title>
        <authorList>
            <person name="Riley R."/>
            <person name="Haridas S."/>
            <person name="Wolfe K.H."/>
            <person name="Lopes M.R."/>
            <person name="Hittinger C.T."/>
            <person name="Goeker M."/>
            <person name="Salamov A.A."/>
            <person name="Wisecaver J.H."/>
            <person name="Long T.M."/>
            <person name="Calvey C.H."/>
            <person name="Aerts A.L."/>
            <person name="Barry K.W."/>
            <person name="Choi C."/>
            <person name="Clum A."/>
            <person name="Coughlan A.Y."/>
            <person name="Deshpande S."/>
            <person name="Douglass A.P."/>
            <person name="Hanson S.J."/>
            <person name="Klenk H.-P."/>
            <person name="LaButti K.M."/>
            <person name="Lapidus A."/>
            <person name="Lindquist E.A."/>
            <person name="Lipzen A.M."/>
            <person name="Meier-Kolthoff J.P."/>
            <person name="Ohm R.A."/>
            <person name="Otillar R.P."/>
            <person name="Pangilinan J.L."/>
            <person name="Peng Y."/>
            <person name="Rokas A."/>
            <person name="Rosa C.A."/>
            <person name="Scheuner C."/>
            <person name="Sibirny A.A."/>
            <person name="Slot J.C."/>
            <person name="Stielow J.B."/>
            <person name="Sun H."/>
            <person name="Kurtzman C.P."/>
            <person name="Blackwell M."/>
            <person name="Grigoriev I.V."/>
            <person name="Jeffries T.W."/>
        </authorList>
    </citation>
    <scope>NUCLEOTIDE SEQUENCE [LARGE SCALE GENOMIC DNA]</scope>
    <source>
        <strain evidence="12">ATCC 58044 / CBS 1984 / NCYC 433 / NRRL Y-366-8</strain>
    </source>
</reference>
<evidence type="ECO:0000256" key="2">
    <source>
        <dbReference type="ARBA" id="ARBA00022527"/>
    </source>
</evidence>
<evidence type="ECO:0000256" key="9">
    <source>
        <dbReference type="SAM" id="MobiDB-lite"/>
    </source>
</evidence>
<dbReference type="GO" id="GO:0004713">
    <property type="term" value="F:protein tyrosine kinase activity"/>
    <property type="evidence" value="ECO:0007669"/>
    <property type="project" value="EnsemblFungi"/>
</dbReference>
<keyword evidence="6" id="KW-0418">Kinase</keyword>
<dbReference type="SMART" id="SM00220">
    <property type="entry name" value="S_TKc"/>
    <property type="match status" value="1"/>
</dbReference>
<accession>A0A1E3NWV1</accession>
<evidence type="ECO:0000256" key="3">
    <source>
        <dbReference type="ARBA" id="ARBA00022553"/>
    </source>
</evidence>
<dbReference type="PROSITE" id="PS00108">
    <property type="entry name" value="PROTEIN_KINASE_ST"/>
    <property type="match status" value="1"/>
</dbReference>
<dbReference type="STRING" id="683960.A0A1E3NWV1"/>
<feature type="compositionally biased region" description="Polar residues" evidence="9">
    <location>
        <begin position="478"/>
        <end position="500"/>
    </location>
</feature>
<dbReference type="GO" id="GO:0004674">
    <property type="term" value="F:protein serine/threonine kinase activity"/>
    <property type="evidence" value="ECO:0007669"/>
    <property type="project" value="UniProtKB-KW"/>
</dbReference>
<feature type="domain" description="Protein kinase" evidence="10">
    <location>
        <begin position="132"/>
        <end position="461"/>
    </location>
</feature>
<dbReference type="PANTHER" id="PTHR24058">
    <property type="entry name" value="DUAL SPECIFICITY PROTEIN KINASE"/>
    <property type="match status" value="1"/>
</dbReference>
<dbReference type="GO" id="GO:0141156">
    <property type="term" value="P:cAMP/PKA signal transduction"/>
    <property type="evidence" value="ECO:0007669"/>
    <property type="project" value="EnsemblFungi"/>
</dbReference>
<dbReference type="FunFam" id="1.10.510.10:FF:000380">
    <property type="entry name" value="Serine/threonine-protein kinase ppk15"/>
    <property type="match status" value="1"/>
</dbReference>
<dbReference type="GO" id="GO:0010811">
    <property type="term" value="P:positive regulation of cell-substrate adhesion"/>
    <property type="evidence" value="ECO:0007669"/>
    <property type="project" value="EnsemblFungi"/>
</dbReference>
<dbReference type="AlphaFoldDB" id="A0A1E3NWV1"/>
<evidence type="ECO:0000256" key="6">
    <source>
        <dbReference type="ARBA" id="ARBA00022777"/>
    </source>
</evidence>
<gene>
    <name evidence="11" type="ORF">WICANDRAFT_35808</name>
</gene>
<dbReference type="GO" id="GO:0045893">
    <property type="term" value="P:positive regulation of DNA-templated transcription"/>
    <property type="evidence" value="ECO:0007669"/>
    <property type="project" value="EnsemblFungi"/>
</dbReference>
<dbReference type="InterPro" id="IPR011009">
    <property type="entry name" value="Kinase-like_dom_sf"/>
</dbReference>
<dbReference type="InterPro" id="IPR017441">
    <property type="entry name" value="Protein_kinase_ATP_BS"/>
</dbReference>
<dbReference type="OrthoDB" id="9332038at2759"/>
<feature type="binding site" evidence="8">
    <location>
        <position position="161"/>
    </location>
    <ligand>
        <name>ATP</name>
        <dbReference type="ChEBI" id="CHEBI:30616"/>
    </ligand>
</feature>
<dbReference type="PANTHER" id="PTHR24058:SF17">
    <property type="entry name" value="HOMEODOMAIN INTERACTING PROTEIN KINASE, ISOFORM D"/>
    <property type="match status" value="1"/>
</dbReference>
<dbReference type="InterPro" id="IPR050494">
    <property type="entry name" value="Ser_Thr_dual-spec_kinase"/>
</dbReference>
<keyword evidence="12" id="KW-1185">Reference proteome</keyword>
<dbReference type="GO" id="GO:0005634">
    <property type="term" value="C:nucleus"/>
    <property type="evidence" value="ECO:0007669"/>
    <property type="project" value="EnsemblFungi"/>
</dbReference>
<evidence type="ECO:0000256" key="7">
    <source>
        <dbReference type="ARBA" id="ARBA00022840"/>
    </source>
</evidence>
<organism evidence="11 12">
    <name type="scientific">Wickerhamomyces anomalus (strain ATCC 58044 / CBS 1984 / NCYC 433 / NRRL Y-366-8)</name>
    <name type="common">Yeast</name>
    <name type="synonym">Hansenula anomala</name>
    <dbReference type="NCBI Taxonomy" id="683960"/>
    <lineage>
        <taxon>Eukaryota</taxon>
        <taxon>Fungi</taxon>
        <taxon>Dikarya</taxon>
        <taxon>Ascomycota</taxon>
        <taxon>Saccharomycotina</taxon>
        <taxon>Saccharomycetes</taxon>
        <taxon>Phaffomycetales</taxon>
        <taxon>Wickerhamomycetaceae</taxon>
        <taxon>Wickerhamomyces</taxon>
    </lineage>
</organism>
<evidence type="ECO:0000313" key="12">
    <source>
        <dbReference type="Proteomes" id="UP000094112"/>
    </source>
</evidence>
<dbReference type="InterPro" id="IPR000719">
    <property type="entry name" value="Prot_kinase_dom"/>
</dbReference>
<dbReference type="GO" id="GO:0005524">
    <property type="term" value="F:ATP binding"/>
    <property type="evidence" value="ECO:0007669"/>
    <property type="project" value="UniProtKB-UniRule"/>
</dbReference>
<feature type="region of interest" description="Disordered" evidence="9">
    <location>
        <begin position="476"/>
        <end position="506"/>
    </location>
</feature>
<dbReference type="GO" id="GO:0005737">
    <property type="term" value="C:cytoplasm"/>
    <property type="evidence" value="ECO:0007669"/>
    <property type="project" value="EnsemblFungi"/>
</dbReference>
<dbReference type="Pfam" id="PF00069">
    <property type="entry name" value="Pkinase"/>
    <property type="match status" value="1"/>
</dbReference>
<proteinExistence type="inferred from homology"/>
<dbReference type="PROSITE" id="PS00107">
    <property type="entry name" value="PROTEIN_KINASE_ATP"/>
    <property type="match status" value="1"/>
</dbReference>
<evidence type="ECO:0000256" key="8">
    <source>
        <dbReference type="PROSITE-ProRule" id="PRU10141"/>
    </source>
</evidence>
<evidence type="ECO:0000313" key="11">
    <source>
        <dbReference type="EMBL" id="ODQ57565.1"/>
    </source>
</evidence>
<dbReference type="InterPro" id="IPR008271">
    <property type="entry name" value="Ser/Thr_kinase_AS"/>
</dbReference>
<evidence type="ECO:0000256" key="5">
    <source>
        <dbReference type="ARBA" id="ARBA00022741"/>
    </source>
</evidence>
<comment type="similarity">
    <text evidence="1">Belongs to the protein kinase superfamily. CMGC Ser/Thr protein kinase family. MNB/DYRK subfamily.</text>
</comment>
<dbReference type="Gene3D" id="1.10.510.10">
    <property type="entry name" value="Transferase(Phosphotransferase) domain 1"/>
    <property type="match status" value="1"/>
</dbReference>
<evidence type="ECO:0000259" key="10">
    <source>
        <dbReference type="PROSITE" id="PS50011"/>
    </source>
</evidence>
<dbReference type="RefSeq" id="XP_019036772.1">
    <property type="nucleotide sequence ID" value="XM_019182359.1"/>
</dbReference>
<keyword evidence="2" id="KW-0723">Serine/threonine-protein kinase</keyword>
<dbReference type="PROSITE" id="PS50011">
    <property type="entry name" value="PROTEIN_KINASE_DOM"/>
    <property type="match status" value="1"/>
</dbReference>
<dbReference type="EMBL" id="KV454213">
    <property type="protein sequence ID" value="ODQ57565.1"/>
    <property type="molecule type" value="Genomic_DNA"/>
</dbReference>
<evidence type="ECO:0000256" key="4">
    <source>
        <dbReference type="ARBA" id="ARBA00022679"/>
    </source>
</evidence>
<protein>
    <recommendedName>
        <fullName evidence="10">Protein kinase domain-containing protein</fullName>
    </recommendedName>
</protein>
<keyword evidence="7 8" id="KW-0067">ATP-binding</keyword>
<dbReference type="SUPFAM" id="SSF56112">
    <property type="entry name" value="Protein kinase-like (PK-like)"/>
    <property type="match status" value="1"/>
</dbReference>